<gene>
    <name evidence="2" type="ORF">ACHIPZ_13610</name>
</gene>
<dbReference type="RefSeq" id="WP_395114921.1">
    <property type="nucleotide sequence ID" value="NZ_JBIMSO010000051.1"/>
</dbReference>
<evidence type="ECO:0000313" key="2">
    <source>
        <dbReference type="EMBL" id="MFH5209222.1"/>
    </source>
</evidence>
<name>A0ABW7JMK0_9NOCA</name>
<comment type="caution">
    <text evidence="2">The sequence shown here is derived from an EMBL/GenBank/DDBJ whole genome shotgun (WGS) entry which is preliminary data.</text>
</comment>
<evidence type="ECO:0000313" key="3">
    <source>
        <dbReference type="Proteomes" id="UP001609175"/>
    </source>
</evidence>
<reference evidence="2 3" key="1">
    <citation type="submission" date="2024-10" db="EMBL/GenBank/DDBJ databases">
        <authorList>
            <person name="Riesco R."/>
        </authorList>
    </citation>
    <scope>NUCLEOTIDE SEQUENCE [LARGE SCALE GENOMIC DNA]</scope>
    <source>
        <strain evidence="2 3">NCIMB 15449</strain>
    </source>
</reference>
<accession>A0ABW7JMK0</accession>
<proteinExistence type="predicted"/>
<dbReference type="Pfam" id="PF03374">
    <property type="entry name" value="ANT"/>
    <property type="match status" value="1"/>
</dbReference>
<organism evidence="2 3">
    <name type="scientific">Antrihabitans spumae</name>
    <dbReference type="NCBI Taxonomy" id="3373370"/>
    <lineage>
        <taxon>Bacteria</taxon>
        <taxon>Bacillati</taxon>
        <taxon>Actinomycetota</taxon>
        <taxon>Actinomycetes</taxon>
        <taxon>Mycobacteriales</taxon>
        <taxon>Nocardiaceae</taxon>
        <taxon>Antrihabitans</taxon>
    </lineage>
</organism>
<protein>
    <submittedName>
        <fullName evidence="2">Phage antirepressor KilAC domain-containing protein</fullName>
    </submittedName>
</protein>
<evidence type="ECO:0000259" key="1">
    <source>
        <dbReference type="Pfam" id="PF03374"/>
    </source>
</evidence>
<feature type="domain" description="Antirepressor protein C-terminal" evidence="1">
    <location>
        <begin position="165"/>
        <end position="275"/>
    </location>
</feature>
<dbReference type="EMBL" id="JBIMSO010000051">
    <property type="protein sequence ID" value="MFH5209222.1"/>
    <property type="molecule type" value="Genomic_DNA"/>
</dbReference>
<dbReference type="Proteomes" id="UP001609175">
    <property type="component" value="Unassembled WGS sequence"/>
</dbReference>
<dbReference type="InterPro" id="IPR005039">
    <property type="entry name" value="Ant_C"/>
</dbReference>
<sequence>MSEIDITAPEARSQRDALTERTDVLDKVGVLRTLPDDLHVTTPMVAEFYAVDIDAVRQVVSRNREELDEDGYRVVSRSEFESDIASLSNLDPKVRSVALFPRRAVLRIGMLLRDSAVARQVRDYLLNVENLTPLDMRVLAESLKPADWARMVLQVEEEKSVLAAALESATPAIAYHDRHVAEHDDVVTIENWGHLFGLTEPQAFNLLRDKKLIYKHKIGQRWSNSKSRVEEIYEHRAYAGCLEWFEVRPQHNAPRHHNNQVRMTLYVKVFFSDEIARKAGVTRVSSGDAA</sequence>